<feature type="region of interest" description="Disordered" evidence="4">
    <location>
        <begin position="284"/>
        <end position="303"/>
    </location>
</feature>
<dbReference type="InterPro" id="IPR016195">
    <property type="entry name" value="Pol/histidinol_Pase-like"/>
</dbReference>
<dbReference type="FunFam" id="3.20.20.140:FF:000187">
    <property type="entry name" value="Ribonuclease P protein subunit p30-like Protein"/>
    <property type="match status" value="1"/>
</dbReference>
<name>A0A8J2RZK8_9CRUS</name>
<reference evidence="5" key="1">
    <citation type="submission" date="2021-11" db="EMBL/GenBank/DDBJ databases">
        <authorList>
            <person name="Schell T."/>
        </authorList>
    </citation>
    <scope>NUCLEOTIDE SEQUENCE</scope>
    <source>
        <strain evidence="5">M5</strain>
    </source>
</reference>
<comment type="similarity">
    <text evidence="2">Belongs to the eukaryotic/archaeal RNase P protein component 3 family.</text>
</comment>
<sequence>MNTVQGFCDFNIPSQCSPTTTLKDVVLRAVKLGYGAIAINTTIDEDVLIITKKKGNKKNEAIEEKKDIPPPPKLNFTEKDLDLIKIHGKNVKILHRLTVMLSDPANTQKLIQSVNTKSYDLIAVCPTTSAAFLHAAANMDIDIITYHPTEVKELRFNRKHYRQATERGIFFEIPYSFMLRDSTIRKKIIQMSHLYHSIGKSRNIIISSGALTPLELRNPYDVANLGLLLGLTEGESRSALNLSGRSVALHAITRKTGKCVSFIVETDKLVPEEQWKAKEMRDAEERLLGEPEPKKMKMETAKI</sequence>
<gene>
    <name evidence="5" type="ORF">DGAL_LOCUS15060</name>
</gene>
<dbReference type="Gene3D" id="3.20.20.140">
    <property type="entry name" value="Metal-dependent hydrolases"/>
    <property type="match status" value="1"/>
</dbReference>
<organism evidence="5 6">
    <name type="scientific">Daphnia galeata</name>
    <dbReference type="NCBI Taxonomy" id="27404"/>
    <lineage>
        <taxon>Eukaryota</taxon>
        <taxon>Metazoa</taxon>
        <taxon>Ecdysozoa</taxon>
        <taxon>Arthropoda</taxon>
        <taxon>Crustacea</taxon>
        <taxon>Branchiopoda</taxon>
        <taxon>Diplostraca</taxon>
        <taxon>Cladocera</taxon>
        <taxon>Anomopoda</taxon>
        <taxon>Daphniidae</taxon>
        <taxon>Daphnia</taxon>
    </lineage>
</organism>
<evidence type="ECO:0000256" key="1">
    <source>
        <dbReference type="ARBA" id="ARBA00004123"/>
    </source>
</evidence>
<proteinExistence type="inferred from homology"/>
<protein>
    <submittedName>
        <fullName evidence="5">Uncharacterized protein</fullName>
    </submittedName>
</protein>
<dbReference type="OrthoDB" id="17948at2759"/>
<evidence type="ECO:0000256" key="3">
    <source>
        <dbReference type="ARBA" id="ARBA00022694"/>
    </source>
</evidence>
<dbReference type="AlphaFoldDB" id="A0A8J2RZK8"/>
<comment type="subcellular location">
    <subcellularLocation>
        <location evidence="1">Nucleus</location>
    </subcellularLocation>
</comment>
<dbReference type="PANTHER" id="PTHR13031:SF0">
    <property type="entry name" value="RIBONUCLEASE P PROTEIN SUBUNIT P30"/>
    <property type="match status" value="1"/>
</dbReference>
<keyword evidence="3" id="KW-0819">tRNA processing</keyword>
<dbReference type="GO" id="GO:0003723">
    <property type="term" value="F:RNA binding"/>
    <property type="evidence" value="ECO:0007669"/>
    <property type="project" value="TreeGrafter"/>
</dbReference>
<dbReference type="SUPFAM" id="SSF89550">
    <property type="entry name" value="PHP domain-like"/>
    <property type="match status" value="1"/>
</dbReference>
<dbReference type="GO" id="GO:0008033">
    <property type="term" value="P:tRNA processing"/>
    <property type="evidence" value="ECO:0007669"/>
    <property type="project" value="UniProtKB-KW"/>
</dbReference>
<evidence type="ECO:0000313" key="5">
    <source>
        <dbReference type="EMBL" id="CAH0111414.1"/>
    </source>
</evidence>
<evidence type="ECO:0000313" key="6">
    <source>
        <dbReference type="Proteomes" id="UP000789390"/>
    </source>
</evidence>
<dbReference type="Proteomes" id="UP000789390">
    <property type="component" value="Unassembled WGS sequence"/>
</dbReference>
<accession>A0A8J2RZK8</accession>
<dbReference type="GO" id="GO:0005655">
    <property type="term" value="C:nucleolar ribonuclease P complex"/>
    <property type="evidence" value="ECO:0007669"/>
    <property type="project" value="TreeGrafter"/>
</dbReference>
<dbReference type="EMBL" id="CAKKLH010000314">
    <property type="protein sequence ID" value="CAH0111414.1"/>
    <property type="molecule type" value="Genomic_DNA"/>
</dbReference>
<dbReference type="InterPro" id="IPR002738">
    <property type="entry name" value="RNase_P_p30"/>
</dbReference>
<comment type="caution">
    <text evidence="5">The sequence shown here is derived from an EMBL/GenBank/DDBJ whole genome shotgun (WGS) entry which is preliminary data.</text>
</comment>
<dbReference type="Pfam" id="PF01876">
    <property type="entry name" value="RNase_P_p30"/>
    <property type="match status" value="1"/>
</dbReference>
<evidence type="ECO:0000256" key="4">
    <source>
        <dbReference type="SAM" id="MobiDB-lite"/>
    </source>
</evidence>
<evidence type="ECO:0000256" key="2">
    <source>
        <dbReference type="ARBA" id="ARBA00007331"/>
    </source>
</evidence>
<dbReference type="PANTHER" id="PTHR13031">
    <property type="entry name" value="RIBONUCLEASE P SUBUNIT P30"/>
    <property type="match status" value="1"/>
</dbReference>
<keyword evidence="6" id="KW-1185">Reference proteome</keyword>